<evidence type="ECO:0000256" key="11">
    <source>
        <dbReference type="RuleBase" id="RU367069"/>
    </source>
</evidence>
<evidence type="ECO:0000256" key="7">
    <source>
        <dbReference type="ARBA" id="ARBA00023002"/>
    </source>
</evidence>
<evidence type="ECO:0000256" key="10">
    <source>
        <dbReference type="ARBA" id="ARBA00047554"/>
    </source>
</evidence>
<dbReference type="Gene3D" id="3.50.50.60">
    <property type="entry name" value="FAD/NAD(P)-binding domain"/>
    <property type="match status" value="1"/>
</dbReference>
<keyword evidence="9 11" id="KW-0627">Porphyrin biosynthesis</keyword>
<dbReference type="GO" id="GO:0006782">
    <property type="term" value="P:protoporphyrinogen IX biosynthetic process"/>
    <property type="evidence" value="ECO:0007669"/>
    <property type="project" value="UniProtKB-UniRule"/>
</dbReference>
<comment type="subcellular location">
    <subcellularLocation>
        <location evidence="11">Mitochondrion inner membrane</location>
    </subcellularLocation>
</comment>
<keyword evidence="14" id="KW-1185">Reference proteome</keyword>
<dbReference type="OrthoDB" id="419752at2759"/>
<evidence type="ECO:0000256" key="8">
    <source>
        <dbReference type="ARBA" id="ARBA00023133"/>
    </source>
</evidence>
<dbReference type="SUPFAM" id="SSF54373">
    <property type="entry name" value="FAD-linked reductases, C-terminal domain"/>
    <property type="match status" value="1"/>
</dbReference>
<evidence type="ECO:0000256" key="4">
    <source>
        <dbReference type="ARBA" id="ARBA00012867"/>
    </source>
</evidence>
<organism evidence="13 14">
    <name type="scientific">Tribolium castaneum</name>
    <name type="common">Red flour beetle</name>
    <dbReference type="NCBI Taxonomy" id="7070"/>
    <lineage>
        <taxon>Eukaryota</taxon>
        <taxon>Metazoa</taxon>
        <taxon>Ecdysozoa</taxon>
        <taxon>Arthropoda</taxon>
        <taxon>Hexapoda</taxon>
        <taxon>Insecta</taxon>
        <taxon>Pterygota</taxon>
        <taxon>Neoptera</taxon>
        <taxon>Endopterygota</taxon>
        <taxon>Coleoptera</taxon>
        <taxon>Polyphaga</taxon>
        <taxon>Cucujiformia</taxon>
        <taxon>Tenebrionidae</taxon>
        <taxon>Tenebrionidae incertae sedis</taxon>
        <taxon>Tribolium</taxon>
    </lineage>
</organism>
<dbReference type="KEGG" id="tca:664142"/>
<dbReference type="PhylomeDB" id="D6W9X5"/>
<sequence length="467" mass="51670">MSKVILGGGLGGLSAAYYLKKFSPNQAVTLIESSSRTGGWIKSSVQENGAIFEQGPRTIRPRGDAGANTLQLIEELNLSDQIVPITSGHPAAKNRLIYANGSLHLLPSSLTGLFRKQEPFSKPLILHLLNDLKARRKEVKDESIYDFIGRRFGSEVADYLISPLICGICAGNAKEISVKFLMKQLFEYEQKHGSVSKGLLTSLFAKSKRPTVLCETALRARSEKWNIYSFKNGCETLPIALRNNIVSNGVNIKFNTECTEIITDKGQVILNLFNNETIKCDHLVGAIPANVLGRLLQKQHPELAQCLKKLTKNVSVAVVNLLFKENFIKNPAFGLLVVPKEQLPVLGVIYDSCCFPVENCGTVLTVMMGGYWFEEHFGTNPQENVLLDVAVKHVKRILNCDHDPFNYKVNILKQCLPQYVVGHDENLDLINGYIRTHKLPISLCGASYYGVGINDVILSAKNAVKDL</sequence>
<gene>
    <name evidence="13" type="primary">AUGUSTUS-3.0.2_00508</name>
    <name evidence="13" type="ORF">TcasGA2_TC000508</name>
</gene>
<keyword evidence="6 11" id="KW-0274">FAD</keyword>
<comment type="cofactor">
    <cofactor evidence="11">
        <name>FAD</name>
        <dbReference type="ChEBI" id="CHEBI:57692"/>
    </cofactor>
    <text evidence="11">Binds 1 FAD per subunit.</text>
</comment>
<evidence type="ECO:0000256" key="1">
    <source>
        <dbReference type="ARBA" id="ARBA00002600"/>
    </source>
</evidence>
<dbReference type="GO" id="GO:0006783">
    <property type="term" value="P:heme biosynthetic process"/>
    <property type="evidence" value="ECO:0000318"/>
    <property type="project" value="GO_Central"/>
</dbReference>
<dbReference type="SUPFAM" id="SSF51905">
    <property type="entry name" value="FAD/NAD(P)-binding domain"/>
    <property type="match status" value="1"/>
</dbReference>
<dbReference type="GO" id="GO:0005743">
    <property type="term" value="C:mitochondrial inner membrane"/>
    <property type="evidence" value="ECO:0000318"/>
    <property type="project" value="GO_Central"/>
</dbReference>
<evidence type="ECO:0000256" key="9">
    <source>
        <dbReference type="ARBA" id="ARBA00023244"/>
    </source>
</evidence>
<dbReference type="STRING" id="7070.D6W9X5"/>
<keyword evidence="7 11" id="KW-0560">Oxidoreductase</keyword>
<dbReference type="FunFam" id="3.50.50.60:FF:000193">
    <property type="entry name" value="Protoporphyrinogen oxidase"/>
    <property type="match status" value="1"/>
</dbReference>
<dbReference type="AlphaFoldDB" id="D6W9X5"/>
<dbReference type="InterPro" id="IPR050464">
    <property type="entry name" value="Zeta_carotene_desat/Oxidored"/>
</dbReference>
<feature type="domain" description="Amine oxidase" evidence="12">
    <location>
        <begin position="10"/>
        <end position="466"/>
    </location>
</feature>
<evidence type="ECO:0000313" key="14">
    <source>
        <dbReference type="Proteomes" id="UP000007266"/>
    </source>
</evidence>
<dbReference type="EMBL" id="KQ971312">
    <property type="protein sequence ID" value="EEZ98095.1"/>
    <property type="molecule type" value="Genomic_DNA"/>
</dbReference>
<keyword evidence="5 11" id="KW-0285">Flavoprotein</keyword>
<dbReference type="UniPathway" id="UPA00251">
    <property type="reaction ID" value="UER00324"/>
</dbReference>
<dbReference type="PANTHER" id="PTHR42923:SF3">
    <property type="entry name" value="PROTOPORPHYRINOGEN OXIDASE"/>
    <property type="match status" value="1"/>
</dbReference>
<dbReference type="InterPro" id="IPR002937">
    <property type="entry name" value="Amino_oxidase"/>
</dbReference>
<evidence type="ECO:0000256" key="3">
    <source>
        <dbReference type="ARBA" id="ARBA00010551"/>
    </source>
</evidence>
<keyword evidence="8 11" id="KW-0350">Heme biosynthesis</keyword>
<comment type="similarity">
    <text evidence="3 11">Belongs to the protoporphyrinogen/coproporphyrinogen oxidase family. Protoporphyrinogen oxidase subfamily.</text>
</comment>
<dbReference type="eggNOG" id="KOG1276">
    <property type="taxonomic scope" value="Eukaryota"/>
</dbReference>
<dbReference type="GO" id="GO:0004729">
    <property type="term" value="F:oxygen-dependent protoporphyrinogen oxidase activity"/>
    <property type="evidence" value="ECO:0000318"/>
    <property type="project" value="GO_Central"/>
</dbReference>
<evidence type="ECO:0000256" key="5">
    <source>
        <dbReference type="ARBA" id="ARBA00022630"/>
    </source>
</evidence>
<dbReference type="OMA" id="WFDQWFG"/>
<dbReference type="PANTHER" id="PTHR42923">
    <property type="entry name" value="PROTOPORPHYRINOGEN OXIDASE"/>
    <property type="match status" value="1"/>
</dbReference>
<proteinExistence type="inferred from homology"/>
<dbReference type="EC" id="1.3.3.4" evidence="4 11"/>
<comment type="function">
    <text evidence="1 11">Catalyzes the 6-electron oxidation of protoporphyrinogen-IX to form protoporphyrin-IX.</text>
</comment>
<dbReference type="Pfam" id="PF01593">
    <property type="entry name" value="Amino_oxidase"/>
    <property type="match status" value="1"/>
</dbReference>
<accession>D6W9X5</accession>
<dbReference type="NCBIfam" id="TIGR00562">
    <property type="entry name" value="proto_IX_ox"/>
    <property type="match status" value="1"/>
</dbReference>
<name>D6W9X5_TRICA</name>
<dbReference type="HOGENOM" id="CLU_009629_2_1_1"/>
<reference evidence="13 14" key="1">
    <citation type="journal article" date="2008" name="Nature">
        <title>The genome of the model beetle and pest Tribolium castaneum.</title>
        <authorList>
            <consortium name="Tribolium Genome Sequencing Consortium"/>
            <person name="Richards S."/>
            <person name="Gibbs R.A."/>
            <person name="Weinstock G.M."/>
            <person name="Brown S.J."/>
            <person name="Denell R."/>
            <person name="Beeman R.W."/>
            <person name="Gibbs R."/>
            <person name="Beeman R.W."/>
            <person name="Brown S.J."/>
            <person name="Bucher G."/>
            <person name="Friedrich M."/>
            <person name="Grimmelikhuijzen C.J."/>
            <person name="Klingler M."/>
            <person name="Lorenzen M."/>
            <person name="Richards S."/>
            <person name="Roth S."/>
            <person name="Schroder R."/>
            <person name="Tautz D."/>
            <person name="Zdobnov E.M."/>
            <person name="Muzny D."/>
            <person name="Gibbs R.A."/>
            <person name="Weinstock G.M."/>
            <person name="Attaway T."/>
            <person name="Bell S."/>
            <person name="Buhay C.J."/>
            <person name="Chandrabose M.N."/>
            <person name="Chavez D."/>
            <person name="Clerk-Blankenburg K.P."/>
            <person name="Cree A."/>
            <person name="Dao M."/>
            <person name="Davis C."/>
            <person name="Chacko J."/>
            <person name="Dinh H."/>
            <person name="Dugan-Rocha S."/>
            <person name="Fowler G."/>
            <person name="Garner T.T."/>
            <person name="Garnes J."/>
            <person name="Gnirke A."/>
            <person name="Hawes A."/>
            <person name="Hernandez J."/>
            <person name="Hines S."/>
            <person name="Holder M."/>
            <person name="Hume J."/>
            <person name="Jhangiani S.N."/>
            <person name="Joshi V."/>
            <person name="Khan Z.M."/>
            <person name="Jackson L."/>
            <person name="Kovar C."/>
            <person name="Kowis A."/>
            <person name="Lee S."/>
            <person name="Lewis L.R."/>
            <person name="Margolis J."/>
            <person name="Morgan M."/>
            <person name="Nazareth L.V."/>
            <person name="Nguyen N."/>
            <person name="Okwuonu G."/>
            <person name="Parker D."/>
            <person name="Richards S."/>
            <person name="Ruiz S.J."/>
            <person name="Santibanez J."/>
            <person name="Savard J."/>
            <person name="Scherer S.E."/>
            <person name="Schneider B."/>
            <person name="Sodergren E."/>
            <person name="Tautz D."/>
            <person name="Vattahil S."/>
            <person name="Villasana D."/>
            <person name="White C.S."/>
            <person name="Wright R."/>
            <person name="Park Y."/>
            <person name="Beeman R.W."/>
            <person name="Lord J."/>
            <person name="Oppert B."/>
            <person name="Lorenzen M."/>
            <person name="Brown S."/>
            <person name="Wang L."/>
            <person name="Savard J."/>
            <person name="Tautz D."/>
            <person name="Richards S."/>
            <person name="Weinstock G."/>
            <person name="Gibbs R.A."/>
            <person name="Liu Y."/>
            <person name="Worley K."/>
            <person name="Weinstock G."/>
            <person name="Elsik C.G."/>
            <person name="Reese J.T."/>
            <person name="Elhaik E."/>
            <person name="Landan G."/>
            <person name="Graur D."/>
            <person name="Arensburger P."/>
            <person name="Atkinson P."/>
            <person name="Beeman R.W."/>
            <person name="Beidler J."/>
            <person name="Brown S.J."/>
            <person name="Demuth J.P."/>
            <person name="Drury D.W."/>
            <person name="Du Y.Z."/>
            <person name="Fujiwara H."/>
            <person name="Lorenzen M."/>
            <person name="Maselli V."/>
            <person name="Osanai M."/>
            <person name="Park Y."/>
            <person name="Robertson H.M."/>
            <person name="Tu Z."/>
            <person name="Wang J.J."/>
            <person name="Wang S."/>
            <person name="Richards S."/>
            <person name="Song H."/>
            <person name="Zhang L."/>
            <person name="Sodergren E."/>
            <person name="Werner D."/>
            <person name="Stanke M."/>
            <person name="Morgenstern B."/>
            <person name="Solovyev V."/>
            <person name="Kosarev P."/>
            <person name="Brown G."/>
            <person name="Chen H.C."/>
            <person name="Ermolaeva O."/>
            <person name="Hlavina W."/>
            <person name="Kapustin Y."/>
            <person name="Kiryutin B."/>
            <person name="Kitts P."/>
            <person name="Maglott D."/>
            <person name="Pruitt K."/>
            <person name="Sapojnikov V."/>
            <person name="Souvorov A."/>
            <person name="Mackey A.J."/>
            <person name="Waterhouse R.M."/>
            <person name="Wyder S."/>
            <person name="Zdobnov E.M."/>
            <person name="Zdobnov E.M."/>
            <person name="Wyder S."/>
            <person name="Kriventseva E.V."/>
            <person name="Kadowaki T."/>
            <person name="Bork P."/>
            <person name="Aranda M."/>
            <person name="Bao R."/>
            <person name="Beermann A."/>
            <person name="Berns N."/>
            <person name="Bolognesi R."/>
            <person name="Bonneton F."/>
            <person name="Bopp D."/>
            <person name="Brown S.J."/>
            <person name="Bucher G."/>
            <person name="Butts T."/>
            <person name="Chaumot A."/>
            <person name="Denell R.E."/>
            <person name="Ferrier D.E."/>
            <person name="Friedrich M."/>
            <person name="Gordon C.M."/>
            <person name="Jindra M."/>
            <person name="Klingler M."/>
            <person name="Lan Q."/>
            <person name="Lattorff H.M."/>
            <person name="Laudet V."/>
            <person name="von Levetsow C."/>
            <person name="Liu Z."/>
            <person name="Lutz R."/>
            <person name="Lynch J.A."/>
            <person name="da Fonseca R.N."/>
            <person name="Posnien N."/>
            <person name="Reuter R."/>
            <person name="Roth S."/>
            <person name="Savard J."/>
            <person name="Schinko J.B."/>
            <person name="Schmitt C."/>
            <person name="Schoppmeier M."/>
            <person name="Schroder R."/>
            <person name="Shippy T.D."/>
            <person name="Simonnet F."/>
            <person name="Marques-Souza H."/>
            <person name="Tautz D."/>
            <person name="Tomoyasu Y."/>
            <person name="Trauner J."/>
            <person name="Van der Zee M."/>
            <person name="Vervoort M."/>
            <person name="Wittkopp N."/>
            <person name="Wimmer E.A."/>
            <person name="Yang X."/>
            <person name="Jones A.K."/>
            <person name="Sattelle D.B."/>
            <person name="Ebert P.R."/>
            <person name="Nelson D."/>
            <person name="Scott J.G."/>
            <person name="Beeman R.W."/>
            <person name="Muthukrishnan S."/>
            <person name="Kramer K.J."/>
            <person name="Arakane Y."/>
            <person name="Beeman R.W."/>
            <person name="Zhu Q."/>
            <person name="Hogenkamp D."/>
            <person name="Dixit R."/>
            <person name="Oppert B."/>
            <person name="Jiang H."/>
            <person name="Zou Z."/>
            <person name="Marshall J."/>
            <person name="Elpidina E."/>
            <person name="Vinokurov K."/>
            <person name="Oppert C."/>
            <person name="Zou Z."/>
            <person name="Evans J."/>
            <person name="Lu Z."/>
            <person name="Zhao P."/>
            <person name="Sumathipala N."/>
            <person name="Altincicek B."/>
            <person name="Vilcinskas A."/>
            <person name="Williams M."/>
            <person name="Hultmark D."/>
            <person name="Hetru C."/>
            <person name="Jiang H."/>
            <person name="Grimmelikhuijzen C.J."/>
            <person name="Hauser F."/>
            <person name="Cazzamali G."/>
            <person name="Williamson M."/>
            <person name="Park Y."/>
            <person name="Li B."/>
            <person name="Tanaka Y."/>
            <person name="Predel R."/>
            <person name="Neupert S."/>
            <person name="Schachtner J."/>
            <person name="Verleyen P."/>
            <person name="Raible F."/>
            <person name="Bork P."/>
            <person name="Friedrich M."/>
            <person name="Walden K.K."/>
            <person name="Robertson H.M."/>
            <person name="Angeli S."/>
            <person name="Foret S."/>
            <person name="Bucher G."/>
            <person name="Schuetz S."/>
            <person name="Maleszka R."/>
            <person name="Wimmer E.A."/>
            <person name="Beeman R.W."/>
            <person name="Lorenzen M."/>
            <person name="Tomoyasu Y."/>
            <person name="Miller S.C."/>
            <person name="Grossmann D."/>
            <person name="Bucher G."/>
        </authorList>
    </citation>
    <scope>NUCLEOTIDE SEQUENCE [LARGE SCALE GENOMIC DNA]</scope>
    <source>
        <strain evidence="13 14">Georgia GA2</strain>
    </source>
</reference>
<evidence type="ECO:0000256" key="6">
    <source>
        <dbReference type="ARBA" id="ARBA00022827"/>
    </source>
</evidence>
<evidence type="ECO:0000259" key="12">
    <source>
        <dbReference type="Pfam" id="PF01593"/>
    </source>
</evidence>
<dbReference type="InterPro" id="IPR036188">
    <property type="entry name" value="FAD/NAD-bd_sf"/>
</dbReference>
<reference evidence="13 14" key="2">
    <citation type="journal article" date="2010" name="Nucleic Acids Res.">
        <title>BeetleBase in 2010: revisions to provide comprehensive genomic information for Tribolium castaneum.</title>
        <authorList>
            <person name="Kim H.S."/>
            <person name="Murphy T."/>
            <person name="Xia J."/>
            <person name="Caragea D."/>
            <person name="Park Y."/>
            <person name="Beeman R.W."/>
            <person name="Lorenzen M.D."/>
            <person name="Butcher S."/>
            <person name="Manak J.R."/>
            <person name="Brown S.J."/>
        </authorList>
    </citation>
    <scope>GENOME REANNOTATION</scope>
    <source>
        <strain evidence="13 14">Georgia GA2</strain>
    </source>
</reference>
<evidence type="ECO:0000256" key="2">
    <source>
        <dbReference type="ARBA" id="ARBA00005073"/>
    </source>
</evidence>
<comment type="pathway">
    <text evidence="2 11">Porphyrin-containing compound metabolism; protoporphyrin-IX biosynthesis; protoporphyrin-IX from protoporphyrinogen-IX: step 1/1.</text>
</comment>
<comment type="catalytic activity">
    <reaction evidence="10 11">
        <text>protoporphyrinogen IX + 3 O2 = protoporphyrin IX + 3 H2O2</text>
        <dbReference type="Rhea" id="RHEA:25576"/>
        <dbReference type="ChEBI" id="CHEBI:15379"/>
        <dbReference type="ChEBI" id="CHEBI:16240"/>
        <dbReference type="ChEBI" id="CHEBI:57306"/>
        <dbReference type="ChEBI" id="CHEBI:57307"/>
        <dbReference type="EC" id="1.3.3.4"/>
    </reaction>
</comment>
<dbReference type="InterPro" id="IPR004572">
    <property type="entry name" value="Protoporphyrinogen_oxidase"/>
</dbReference>
<dbReference type="Proteomes" id="UP000007266">
    <property type="component" value="Linkage group 2"/>
</dbReference>
<protein>
    <recommendedName>
        <fullName evidence="4 11">Protoporphyrinogen oxidase</fullName>
        <ecNumber evidence="4 11">1.3.3.4</ecNumber>
    </recommendedName>
</protein>
<evidence type="ECO:0000313" key="13">
    <source>
        <dbReference type="EMBL" id="EEZ98095.1"/>
    </source>
</evidence>